<keyword evidence="1" id="KW-0812">Transmembrane</keyword>
<keyword evidence="1" id="KW-1133">Transmembrane helix</keyword>
<dbReference type="AlphaFoldDB" id="A0AAW2GTY3"/>
<proteinExistence type="predicted"/>
<organism evidence="2 3">
    <name type="scientific">Cardiocondyla obscurior</name>
    <dbReference type="NCBI Taxonomy" id="286306"/>
    <lineage>
        <taxon>Eukaryota</taxon>
        <taxon>Metazoa</taxon>
        <taxon>Ecdysozoa</taxon>
        <taxon>Arthropoda</taxon>
        <taxon>Hexapoda</taxon>
        <taxon>Insecta</taxon>
        <taxon>Pterygota</taxon>
        <taxon>Neoptera</taxon>
        <taxon>Endopterygota</taxon>
        <taxon>Hymenoptera</taxon>
        <taxon>Apocrita</taxon>
        <taxon>Aculeata</taxon>
        <taxon>Formicoidea</taxon>
        <taxon>Formicidae</taxon>
        <taxon>Myrmicinae</taxon>
        <taxon>Cardiocondyla</taxon>
    </lineage>
</organism>
<evidence type="ECO:0000313" key="3">
    <source>
        <dbReference type="Proteomes" id="UP001430953"/>
    </source>
</evidence>
<evidence type="ECO:0000313" key="2">
    <source>
        <dbReference type="EMBL" id="KAL0130674.1"/>
    </source>
</evidence>
<gene>
    <name evidence="2" type="ORF">PUN28_002357</name>
</gene>
<name>A0AAW2GTY3_9HYME</name>
<dbReference type="Proteomes" id="UP001430953">
    <property type="component" value="Unassembled WGS sequence"/>
</dbReference>
<accession>A0AAW2GTY3</accession>
<keyword evidence="3" id="KW-1185">Reference proteome</keyword>
<protein>
    <submittedName>
        <fullName evidence="2">Uncharacterized protein</fullName>
    </submittedName>
</protein>
<dbReference type="EMBL" id="JADYXP020000002">
    <property type="protein sequence ID" value="KAL0130674.1"/>
    <property type="molecule type" value="Genomic_DNA"/>
</dbReference>
<sequence length="153" mass="18508">MPRLKKEFKEKEITRDICLFDSNVTYKQPRINCRAFIIILTFLSQNCYELSLELTMYSIKSWTFIGNRCNWYCCLPPSSSLLYMYECVMYNNVLIYNFIIIDRARVYAMRYINTYIYFFFFLTHILAARHTVAPPRKEQDPIDIKDRRETRPS</sequence>
<keyword evidence="1" id="KW-0472">Membrane</keyword>
<feature type="transmembrane region" description="Helical" evidence="1">
    <location>
        <begin position="107"/>
        <end position="127"/>
    </location>
</feature>
<reference evidence="2 3" key="1">
    <citation type="submission" date="2023-03" db="EMBL/GenBank/DDBJ databases">
        <title>High recombination rates correlate with genetic variation in Cardiocondyla obscurior ants.</title>
        <authorList>
            <person name="Errbii M."/>
        </authorList>
    </citation>
    <scope>NUCLEOTIDE SEQUENCE [LARGE SCALE GENOMIC DNA]</scope>
    <source>
        <strain evidence="2">Alpha-2009</strain>
        <tissue evidence="2">Whole body</tissue>
    </source>
</reference>
<comment type="caution">
    <text evidence="2">The sequence shown here is derived from an EMBL/GenBank/DDBJ whole genome shotgun (WGS) entry which is preliminary data.</text>
</comment>
<evidence type="ECO:0000256" key="1">
    <source>
        <dbReference type="SAM" id="Phobius"/>
    </source>
</evidence>